<evidence type="ECO:0000313" key="2">
    <source>
        <dbReference type="EMBL" id="OHE96200.1"/>
    </source>
</evidence>
<evidence type="ECO:0000313" key="3">
    <source>
        <dbReference type="Proteomes" id="UP000176998"/>
    </source>
</evidence>
<comment type="caution">
    <text evidence="2">The sequence shown here is derived from an EMBL/GenBank/DDBJ whole genome shotgun (WGS) entry which is preliminary data.</text>
</comment>
<dbReference type="OrthoDB" id="10541947at2759"/>
<proteinExistence type="predicted"/>
<gene>
    <name evidence="2" type="ORF">CORC01_08577</name>
</gene>
<sequence>RTCDFASGAFRTFKVAFAFLETLSQRLGVATRDFYVVLPRTALDCQTSSAHPGRQQPMIYSVSLANPFLFKCRLGSIVSNCISKKPLAEVASELGAPDKPHDAPEELDPDPSKTRASPAPMQVIGGNKLGEEMVVNIRSISKVRLHMLLGDWLAITLLACRTIICQRGWLRCLAALHAPFVVGINRGRLKRRANFEINHAASWTRCCADSELFPKSYHEWEWSVYLLFAYQPSDPRNLVVSTAGRQRPAKDQGRLGCDFCHFPKRLRRH</sequence>
<dbReference type="GeneID" id="34561717"/>
<protein>
    <submittedName>
        <fullName evidence="2">Uncharacterized protein</fullName>
    </submittedName>
</protein>
<dbReference type="EMBL" id="MJBS01000073">
    <property type="protein sequence ID" value="OHE96200.1"/>
    <property type="molecule type" value="Genomic_DNA"/>
</dbReference>
<dbReference type="Proteomes" id="UP000176998">
    <property type="component" value="Unassembled WGS sequence"/>
</dbReference>
<accession>A0A1G4B443</accession>
<reference evidence="2 3" key="1">
    <citation type="submission" date="2016-09" db="EMBL/GenBank/DDBJ databases">
        <authorList>
            <person name="Capua I."/>
            <person name="De Benedictis P."/>
            <person name="Joannis T."/>
            <person name="Lombin L.H."/>
            <person name="Cattoli G."/>
        </authorList>
    </citation>
    <scope>NUCLEOTIDE SEQUENCE [LARGE SCALE GENOMIC DNA]</scope>
    <source>
        <strain evidence="2 3">IMI 309357</strain>
    </source>
</reference>
<dbReference type="AlphaFoldDB" id="A0A1G4B443"/>
<organism evidence="2 3">
    <name type="scientific">Colletotrichum orchidophilum</name>
    <dbReference type="NCBI Taxonomy" id="1209926"/>
    <lineage>
        <taxon>Eukaryota</taxon>
        <taxon>Fungi</taxon>
        <taxon>Dikarya</taxon>
        <taxon>Ascomycota</taxon>
        <taxon>Pezizomycotina</taxon>
        <taxon>Sordariomycetes</taxon>
        <taxon>Hypocreomycetidae</taxon>
        <taxon>Glomerellales</taxon>
        <taxon>Glomerellaceae</taxon>
        <taxon>Colletotrichum</taxon>
    </lineage>
</organism>
<evidence type="ECO:0000256" key="1">
    <source>
        <dbReference type="SAM" id="MobiDB-lite"/>
    </source>
</evidence>
<feature type="non-terminal residue" evidence="2">
    <location>
        <position position="1"/>
    </location>
</feature>
<name>A0A1G4B443_9PEZI</name>
<keyword evidence="3" id="KW-1185">Reference proteome</keyword>
<dbReference type="RefSeq" id="XP_022473361.1">
    <property type="nucleotide sequence ID" value="XM_022620207.1"/>
</dbReference>
<feature type="region of interest" description="Disordered" evidence="1">
    <location>
        <begin position="93"/>
        <end position="119"/>
    </location>
</feature>